<proteinExistence type="predicted"/>
<dbReference type="RefSeq" id="WP_119662661.1">
    <property type="nucleotide sequence ID" value="NZ_QUAL01000390.1"/>
</dbReference>
<comment type="caution">
    <text evidence="1">The sequence shown here is derived from an EMBL/GenBank/DDBJ whole genome shotgun (WGS) entry which is preliminary data.</text>
</comment>
<sequence length="82" mass="9304">MSLNHSDETHRNLLARVPGVTGRELPEWFEALEAGPSFLRFDDRVRWLRDEHGLAHGHATAIVHEHDLRRAARLFGSATSPI</sequence>
<dbReference type="Pfam" id="PF14117">
    <property type="entry name" value="DUF4287"/>
    <property type="match status" value="1"/>
</dbReference>
<name>A0A418KIC9_9ACTN</name>
<evidence type="ECO:0000313" key="1">
    <source>
        <dbReference type="EMBL" id="RIQ12951.1"/>
    </source>
</evidence>
<evidence type="ECO:0000313" key="2">
    <source>
        <dbReference type="Proteomes" id="UP000284057"/>
    </source>
</evidence>
<dbReference type="OrthoDB" id="3215049at2"/>
<dbReference type="AlphaFoldDB" id="A0A418KIC9"/>
<reference evidence="1 2" key="1">
    <citation type="submission" date="2018-09" db="EMBL/GenBank/DDBJ databases">
        <title>Isolation, diversity and antifungal activity of actinobacteria from wheat.</title>
        <authorList>
            <person name="Han C."/>
        </authorList>
    </citation>
    <scope>NUCLEOTIDE SEQUENCE [LARGE SCALE GENOMIC DNA]</scope>
    <source>
        <strain evidence="1 2">NEAU-YY265</strain>
    </source>
</reference>
<keyword evidence="2" id="KW-1185">Reference proteome</keyword>
<dbReference type="Proteomes" id="UP000284057">
    <property type="component" value="Unassembled WGS sequence"/>
</dbReference>
<dbReference type="EMBL" id="QUAL01000390">
    <property type="protein sequence ID" value="RIQ12951.1"/>
    <property type="molecule type" value="Genomic_DNA"/>
</dbReference>
<accession>A0A418KIC9</accession>
<gene>
    <name evidence="1" type="ORF">DY240_26420</name>
</gene>
<protein>
    <submittedName>
        <fullName evidence="1">DUF4287 domain-containing protein</fullName>
    </submittedName>
</protein>
<organism evidence="1 2">
    <name type="scientific">Jiangella rhizosphaerae</name>
    <dbReference type="NCBI Taxonomy" id="2293569"/>
    <lineage>
        <taxon>Bacteria</taxon>
        <taxon>Bacillati</taxon>
        <taxon>Actinomycetota</taxon>
        <taxon>Actinomycetes</taxon>
        <taxon>Jiangellales</taxon>
        <taxon>Jiangellaceae</taxon>
        <taxon>Jiangella</taxon>
    </lineage>
</organism>
<dbReference type="InterPro" id="IPR025629">
    <property type="entry name" value="DUF4287"/>
</dbReference>